<dbReference type="RefSeq" id="XP_060296486.1">
    <property type="nucleotide sequence ID" value="XM_060441990.1"/>
</dbReference>
<evidence type="ECO:0000313" key="2">
    <source>
        <dbReference type="EMBL" id="KAK0717693.1"/>
    </source>
</evidence>
<dbReference type="GeneID" id="85325260"/>
<name>A0AA40E000_9PEZI</name>
<feature type="region of interest" description="Disordered" evidence="1">
    <location>
        <begin position="51"/>
        <end position="91"/>
    </location>
</feature>
<dbReference type="AlphaFoldDB" id="A0AA40E000"/>
<evidence type="ECO:0000256" key="1">
    <source>
        <dbReference type="SAM" id="MobiDB-lite"/>
    </source>
</evidence>
<dbReference type="Proteomes" id="UP001172101">
    <property type="component" value="Unassembled WGS sequence"/>
</dbReference>
<keyword evidence="3" id="KW-1185">Reference proteome</keyword>
<comment type="caution">
    <text evidence="2">The sequence shown here is derived from an EMBL/GenBank/DDBJ whole genome shotgun (WGS) entry which is preliminary data.</text>
</comment>
<reference evidence="2" key="1">
    <citation type="submission" date="2023-06" db="EMBL/GenBank/DDBJ databases">
        <title>Genome-scale phylogeny and comparative genomics of the fungal order Sordariales.</title>
        <authorList>
            <consortium name="Lawrence Berkeley National Laboratory"/>
            <person name="Hensen N."/>
            <person name="Bonometti L."/>
            <person name="Westerberg I."/>
            <person name="Brannstrom I.O."/>
            <person name="Guillou S."/>
            <person name="Cros-Aarteil S."/>
            <person name="Calhoun S."/>
            <person name="Haridas S."/>
            <person name="Kuo A."/>
            <person name="Mondo S."/>
            <person name="Pangilinan J."/>
            <person name="Riley R."/>
            <person name="LaButti K."/>
            <person name="Andreopoulos B."/>
            <person name="Lipzen A."/>
            <person name="Chen C."/>
            <person name="Yanf M."/>
            <person name="Daum C."/>
            <person name="Ng V."/>
            <person name="Clum A."/>
            <person name="Steindorff A."/>
            <person name="Ohm R."/>
            <person name="Martin F."/>
            <person name="Silar P."/>
            <person name="Natvig D."/>
            <person name="Lalanne C."/>
            <person name="Gautier V."/>
            <person name="Ament-velasquez S.L."/>
            <person name="Kruys A."/>
            <person name="Hutchinson M.I."/>
            <person name="Powell A.J."/>
            <person name="Barry K."/>
            <person name="Miller A.N."/>
            <person name="Grigoriev I.V."/>
            <person name="Debuchy R."/>
            <person name="Gladieux P."/>
            <person name="Thoren M.H."/>
            <person name="Johannesson H."/>
        </authorList>
    </citation>
    <scope>NUCLEOTIDE SEQUENCE</scope>
    <source>
        <strain evidence="2">SMH2392-1A</strain>
    </source>
</reference>
<accession>A0AA40E000</accession>
<protein>
    <submittedName>
        <fullName evidence="2">Uncharacterized protein</fullName>
    </submittedName>
</protein>
<organism evidence="2 3">
    <name type="scientific">Lasiosphaeria miniovina</name>
    <dbReference type="NCBI Taxonomy" id="1954250"/>
    <lineage>
        <taxon>Eukaryota</taxon>
        <taxon>Fungi</taxon>
        <taxon>Dikarya</taxon>
        <taxon>Ascomycota</taxon>
        <taxon>Pezizomycotina</taxon>
        <taxon>Sordariomycetes</taxon>
        <taxon>Sordariomycetidae</taxon>
        <taxon>Sordariales</taxon>
        <taxon>Lasiosphaeriaceae</taxon>
        <taxon>Lasiosphaeria</taxon>
    </lineage>
</organism>
<evidence type="ECO:0000313" key="3">
    <source>
        <dbReference type="Proteomes" id="UP001172101"/>
    </source>
</evidence>
<sequence length="91" mass="9849">MKPYTDSITRAQALTLKAIGWSNDKIEEVTGITARTLIDRAIQAGYVSQTPNGLPGRLESSHVANAPKSGRPRNQEGYQEEVLAKGGRSPQ</sequence>
<gene>
    <name evidence="2" type="ORF">B0T26DRAFT_710631</name>
</gene>
<dbReference type="EMBL" id="JAUIRO010000004">
    <property type="protein sequence ID" value="KAK0717693.1"/>
    <property type="molecule type" value="Genomic_DNA"/>
</dbReference>
<proteinExistence type="predicted"/>